<feature type="chain" id="PRO_5028865028" description="Secreted protein" evidence="1">
    <location>
        <begin position="26"/>
        <end position="209"/>
    </location>
</feature>
<protein>
    <recommendedName>
        <fullName evidence="4">Secreted protein</fullName>
    </recommendedName>
</protein>
<keyword evidence="1" id="KW-0732">Signal</keyword>
<dbReference type="RefSeq" id="WP_182386373.1">
    <property type="nucleotide sequence ID" value="NZ_CP059833.1"/>
</dbReference>
<feature type="signal peptide" evidence="1">
    <location>
        <begin position="1"/>
        <end position="25"/>
    </location>
</feature>
<dbReference type="EMBL" id="CP059833">
    <property type="protein sequence ID" value="QMV85552.1"/>
    <property type="molecule type" value="Genomic_DNA"/>
</dbReference>
<evidence type="ECO:0000313" key="2">
    <source>
        <dbReference type="EMBL" id="QMV85552.1"/>
    </source>
</evidence>
<dbReference type="AlphaFoldDB" id="A0A7G5FG11"/>
<dbReference type="Proteomes" id="UP000515570">
    <property type="component" value="Chromosome"/>
</dbReference>
<reference evidence="2 3" key="1">
    <citation type="submission" date="2020-07" db="EMBL/GenBank/DDBJ databases">
        <title>non toxigenic Corynebacterium sp. nov from a clinical source.</title>
        <authorList>
            <person name="Bernier A.-M."/>
            <person name="Bernard K."/>
        </authorList>
    </citation>
    <scope>NUCLEOTIDE SEQUENCE [LARGE SCALE GENOMIC DNA]</scope>
    <source>
        <strain evidence="3">NML 93-0612</strain>
    </source>
</reference>
<keyword evidence="3" id="KW-1185">Reference proteome</keyword>
<gene>
    <name evidence="2" type="ORF">HW450_02035</name>
</gene>
<accession>A0A7G5FG11</accession>
<organism evidence="2 3">
    <name type="scientific">Corynebacterium hindlerae</name>
    <dbReference type="NCBI Taxonomy" id="699041"/>
    <lineage>
        <taxon>Bacteria</taxon>
        <taxon>Bacillati</taxon>
        <taxon>Actinomycetota</taxon>
        <taxon>Actinomycetes</taxon>
        <taxon>Mycobacteriales</taxon>
        <taxon>Corynebacteriaceae</taxon>
        <taxon>Corynebacterium</taxon>
    </lineage>
</organism>
<evidence type="ECO:0000256" key="1">
    <source>
        <dbReference type="SAM" id="SignalP"/>
    </source>
</evidence>
<evidence type="ECO:0000313" key="3">
    <source>
        <dbReference type="Proteomes" id="UP000515570"/>
    </source>
</evidence>
<name>A0A7G5FG11_9CORY</name>
<proteinExistence type="predicted"/>
<sequence>MKAKKISSALAALILSVALSPCTNAEPLNHNVASNKTHSGQQTTDALTEDLLVLDRYTYPDTMVFDLDGALAQDEDLEAEALELASVLEAFGWSIQSTNPEYLENVSVKSSAQAGIVQPFSNCNGKNGSQLVPPAILLDSCAASALQNAITGGATAVELAGTLTAITGVSLALATPIAIGLVAQASLIGICGSWGNGIRLFPNGMCWSQ</sequence>
<evidence type="ECO:0008006" key="4">
    <source>
        <dbReference type="Google" id="ProtNLM"/>
    </source>
</evidence>